<name>A0ABN0RJA6_9FLAO</name>
<proteinExistence type="predicted"/>
<reference evidence="1 2" key="1">
    <citation type="journal article" date="2014" name="Genome Announc.">
        <title>Draft Genome Sequence of the Carrageenan-Degrading Bacterium Cellulophaga sp. Strain KL-A, Isolated from Decaying Marine Algae.</title>
        <authorList>
            <person name="Shan D."/>
            <person name="Ying J."/>
            <person name="Li X."/>
            <person name="Gao Z."/>
            <person name="Wei G."/>
            <person name="Shao Z."/>
        </authorList>
    </citation>
    <scope>NUCLEOTIDE SEQUENCE [LARGE SCALE GENOMIC DNA]</scope>
    <source>
        <strain evidence="1 2">KL-A</strain>
    </source>
</reference>
<dbReference type="EMBL" id="ARZX01000065">
    <property type="protein sequence ID" value="EWH09370.1"/>
    <property type="molecule type" value="Genomic_DNA"/>
</dbReference>
<evidence type="ECO:0000313" key="1">
    <source>
        <dbReference type="EMBL" id="EWH09370.1"/>
    </source>
</evidence>
<protein>
    <submittedName>
        <fullName evidence="1">Uncharacterized protein</fullName>
    </submittedName>
</protein>
<comment type="caution">
    <text evidence="1">The sequence shown here is derived from an EMBL/GenBank/DDBJ whole genome shotgun (WGS) entry which is preliminary data.</text>
</comment>
<feature type="non-terminal residue" evidence="1">
    <location>
        <position position="1"/>
    </location>
</feature>
<keyword evidence="2" id="KW-1185">Reference proteome</keyword>
<organism evidence="1 2">
    <name type="scientific">Cellulophaga geojensis KL-A</name>
    <dbReference type="NCBI Taxonomy" id="1328323"/>
    <lineage>
        <taxon>Bacteria</taxon>
        <taxon>Pseudomonadati</taxon>
        <taxon>Bacteroidota</taxon>
        <taxon>Flavobacteriia</taxon>
        <taxon>Flavobacteriales</taxon>
        <taxon>Flavobacteriaceae</taxon>
        <taxon>Cellulophaga</taxon>
    </lineage>
</organism>
<accession>A0ABN0RJA6</accession>
<gene>
    <name evidence="1" type="ORF">KLA_17319</name>
</gene>
<dbReference type="Proteomes" id="UP000019275">
    <property type="component" value="Unassembled WGS sequence"/>
</dbReference>
<evidence type="ECO:0000313" key="2">
    <source>
        <dbReference type="Proteomes" id="UP000019275"/>
    </source>
</evidence>
<dbReference type="RefSeq" id="WP_034647387.1">
    <property type="nucleotide sequence ID" value="NZ_ARZX01000065.1"/>
</dbReference>
<sequence>KEFENEIISHIDSYILLFFEKFYNLQDLNDKILNDLPKEEYANYIPGQTNFKVLIIMKLCNSSKYIDFKEWALSTYKKGVEINATKYGKDYEILQRLISYLENEDFNNSIID</sequence>